<evidence type="ECO:0000256" key="2">
    <source>
        <dbReference type="ARBA" id="ARBA00005988"/>
    </source>
</evidence>
<dbReference type="PANTHER" id="PTHR11705:SF143">
    <property type="entry name" value="SLL0236 PROTEIN"/>
    <property type="match status" value="1"/>
</dbReference>
<dbReference type="Gene3D" id="1.10.101.10">
    <property type="entry name" value="PGBD-like superfamily/PGBD"/>
    <property type="match status" value="1"/>
</dbReference>
<evidence type="ECO:0000313" key="11">
    <source>
        <dbReference type="Proteomes" id="UP000199092"/>
    </source>
</evidence>
<gene>
    <name evidence="10" type="ORF">SAMN04488543_3135</name>
</gene>
<dbReference type="InterPro" id="IPR036366">
    <property type="entry name" value="PGBDSf"/>
</dbReference>
<sequence>MHRPAPVRRARTAVTALLLGLAVSLPTGPAGAAPAAPAPAAPAPVSAVAAASAAPRYGQRSSAVRALQNRLIAAGLLKAELNTGFFGDSTRAAVRALQRKAGLSASGTVTAATDRALDRAVDAATGPRTWYHRETIGTSAEGRAIRAYRAGQPGKPVVVVLATMHGEENFGQYVARGLLEGRKIKGVDLWVVPVLNPDGLVRDRRWLRGGVDLNRNFPHRWIERANSGPKAVSAQETKVTMRFLDRVDPRYVVSWHQPLIGVDSYGVKDRRLMNRLSKGLGIKTRRLDCHGSCHGTMTGWFNAHHAGAAITIEYGSTARSMARMKGRDANAVLTAVGGRRG</sequence>
<evidence type="ECO:0000256" key="5">
    <source>
        <dbReference type="ARBA" id="ARBA00022833"/>
    </source>
</evidence>
<keyword evidence="4" id="KW-0378">Hydrolase</keyword>
<dbReference type="SUPFAM" id="SSF53187">
    <property type="entry name" value="Zn-dependent exopeptidases"/>
    <property type="match status" value="1"/>
</dbReference>
<proteinExistence type="inferred from homology"/>
<accession>A0A1H1XXP5</accession>
<comment type="similarity">
    <text evidence="2 7">Belongs to the peptidase M14 family.</text>
</comment>
<evidence type="ECO:0000256" key="7">
    <source>
        <dbReference type="PROSITE-ProRule" id="PRU01379"/>
    </source>
</evidence>
<keyword evidence="8" id="KW-0732">Signal</keyword>
<dbReference type="GO" id="GO:0004181">
    <property type="term" value="F:metallocarboxypeptidase activity"/>
    <property type="evidence" value="ECO:0007669"/>
    <property type="project" value="InterPro"/>
</dbReference>
<dbReference type="RefSeq" id="WP_091413977.1">
    <property type="nucleotide sequence ID" value="NZ_LT629749.1"/>
</dbReference>
<keyword evidence="5" id="KW-0862">Zinc</keyword>
<reference evidence="10 11" key="1">
    <citation type="submission" date="2016-10" db="EMBL/GenBank/DDBJ databases">
        <authorList>
            <person name="de Groot N.N."/>
        </authorList>
    </citation>
    <scope>NUCLEOTIDE SEQUENCE [LARGE SCALE GENOMIC DNA]</scope>
    <source>
        <strain evidence="10 11">DSM 21741</strain>
    </source>
</reference>
<keyword evidence="6" id="KW-0482">Metalloprotease</keyword>
<dbReference type="AlphaFoldDB" id="A0A1H1XXP5"/>
<dbReference type="PROSITE" id="PS52035">
    <property type="entry name" value="PEPTIDASE_M14"/>
    <property type="match status" value="1"/>
</dbReference>
<feature type="signal peptide" evidence="8">
    <location>
        <begin position="1"/>
        <end position="32"/>
    </location>
</feature>
<feature type="chain" id="PRO_5009265950" evidence="8">
    <location>
        <begin position="33"/>
        <end position="341"/>
    </location>
</feature>
<dbReference type="OrthoDB" id="5240362at2"/>
<keyword evidence="11" id="KW-1185">Reference proteome</keyword>
<evidence type="ECO:0000256" key="8">
    <source>
        <dbReference type="SAM" id="SignalP"/>
    </source>
</evidence>
<dbReference type="InterPro" id="IPR036365">
    <property type="entry name" value="PGBD-like_sf"/>
</dbReference>
<name>A0A1H1XXP5_9ACTN</name>
<dbReference type="Proteomes" id="UP000199092">
    <property type="component" value="Chromosome I"/>
</dbReference>
<dbReference type="PANTHER" id="PTHR11705">
    <property type="entry name" value="PROTEASE FAMILY M14 CARBOXYPEPTIDASE A,B"/>
    <property type="match status" value="1"/>
</dbReference>
<dbReference type="STRING" id="546871.SAMN04488543_3135"/>
<dbReference type="GO" id="GO:0008270">
    <property type="term" value="F:zinc ion binding"/>
    <property type="evidence" value="ECO:0007669"/>
    <property type="project" value="InterPro"/>
</dbReference>
<evidence type="ECO:0000256" key="4">
    <source>
        <dbReference type="ARBA" id="ARBA00022801"/>
    </source>
</evidence>
<evidence type="ECO:0000256" key="1">
    <source>
        <dbReference type="ARBA" id="ARBA00001947"/>
    </source>
</evidence>
<dbReference type="Pfam" id="PF01471">
    <property type="entry name" value="PG_binding_1"/>
    <property type="match status" value="1"/>
</dbReference>
<dbReference type="GO" id="GO:0005615">
    <property type="term" value="C:extracellular space"/>
    <property type="evidence" value="ECO:0007669"/>
    <property type="project" value="TreeGrafter"/>
</dbReference>
<dbReference type="InterPro" id="IPR000834">
    <property type="entry name" value="Peptidase_M14"/>
</dbReference>
<evidence type="ECO:0000313" key="10">
    <source>
        <dbReference type="EMBL" id="SDT14048.1"/>
    </source>
</evidence>
<dbReference type="InterPro" id="IPR002477">
    <property type="entry name" value="Peptidoglycan-bd-like"/>
</dbReference>
<dbReference type="Gene3D" id="3.40.630.10">
    <property type="entry name" value="Zn peptidases"/>
    <property type="match status" value="1"/>
</dbReference>
<evidence type="ECO:0000259" key="9">
    <source>
        <dbReference type="PROSITE" id="PS52035"/>
    </source>
</evidence>
<dbReference type="PRINTS" id="PR00765">
    <property type="entry name" value="CRBOXYPTASEA"/>
</dbReference>
<dbReference type="SMART" id="SM00631">
    <property type="entry name" value="Zn_pept"/>
    <property type="match status" value="1"/>
</dbReference>
<comment type="caution">
    <text evidence="7">Lacks conserved residue(s) required for the propagation of feature annotation.</text>
</comment>
<organism evidence="10 11">
    <name type="scientific">Friedmanniella luteola</name>
    <dbReference type="NCBI Taxonomy" id="546871"/>
    <lineage>
        <taxon>Bacteria</taxon>
        <taxon>Bacillati</taxon>
        <taxon>Actinomycetota</taxon>
        <taxon>Actinomycetes</taxon>
        <taxon>Propionibacteriales</taxon>
        <taxon>Nocardioidaceae</taxon>
        <taxon>Friedmanniella</taxon>
    </lineage>
</organism>
<evidence type="ECO:0000256" key="6">
    <source>
        <dbReference type="ARBA" id="ARBA00023049"/>
    </source>
</evidence>
<dbReference type="EMBL" id="LT629749">
    <property type="protein sequence ID" value="SDT14048.1"/>
    <property type="molecule type" value="Genomic_DNA"/>
</dbReference>
<comment type="cofactor">
    <cofactor evidence="1">
        <name>Zn(2+)</name>
        <dbReference type="ChEBI" id="CHEBI:29105"/>
    </cofactor>
</comment>
<dbReference type="SUPFAM" id="SSF47090">
    <property type="entry name" value="PGBD-like"/>
    <property type="match status" value="1"/>
</dbReference>
<dbReference type="Pfam" id="PF00246">
    <property type="entry name" value="Peptidase_M14"/>
    <property type="match status" value="1"/>
</dbReference>
<evidence type="ECO:0000256" key="3">
    <source>
        <dbReference type="ARBA" id="ARBA00022670"/>
    </source>
</evidence>
<feature type="domain" description="Peptidase M14" evidence="9">
    <location>
        <begin position="107"/>
        <end position="341"/>
    </location>
</feature>
<keyword evidence="3" id="KW-0645">Protease</keyword>
<protein>
    <submittedName>
        <fullName evidence="10">Putative peptidoglycan binding domain-containing protein</fullName>
    </submittedName>
</protein>
<dbReference type="GO" id="GO:0006508">
    <property type="term" value="P:proteolysis"/>
    <property type="evidence" value="ECO:0007669"/>
    <property type="project" value="UniProtKB-KW"/>
</dbReference>
<dbReference type="CDD" id="cd00596">
    <property type="entry name" value="Peptidase_M14_like"/>
    <property type="match status" value="1"/>
</dbReference>